<gene>
    <name evidence="2" type="ORF">G5C65_32505</name>
</gene>
<dbReference type="Gene3D" id="3.90.320.10">
    <property type="match status" value="1"/>
</dbReference>
<accession>A0A6G4X803</accession>
<sequence length="311" mass="33642">MSDTVLAGASAPAAGPIVLGRFAPGSAEWHTARAHGIGGSEIAAVLGISPHESRFSLWHRKKGLIAPVEETDVMYWGRLHEPAICGEFARRHPEWLVQTAPTFAAAGRPWQIANPDRLLIGPGIGPDDGPGALLEAKTARDAEGWGEENTDDIPVHYRAQCLWYLDVFGLDTCRVAVLIAGADYREYLVEYDPDEAHLMRLAAQTFMQSLAADERPAIDGHAATYQAVRALPEGLDDVDVEIPPSLRARFHAAQDAAWGAEDELTACKAALLDAIGTARRATCDGGRVATRTVRAGRTFQLLPARTRRNAR</sequence>
<dbReference type="NCBIfam" id="TIGR03033">
    <property type="entry name" value="phage_rel_nuc"/>
    <property type="match status" value="1"/>
</dbReference>
<evidence type="ECO:0000313" key="2">
    <source>
        <dbReference type="EMBL" id="NGO72980.1"/>
    </source>
</evidence>
<dbReference type="RefSeq" id="WP_165302638.1">
    <property type="nucleotide sequence ID" value="NZ_JAAKZZ010000586.1"/>
</dbReference>
<dbReference type="Proteomes" id="UP000477722">
    <property type="component" value="Unassembled WGS sequence"/>
</dbReference>
<organism evidence="2 3">
    <name type="scientific">Streptomyces boncukensis</name>
    <dbReference type="NCBI Taxonomy" id="2711219"/>
    <lineage>
        <taxon>Bacteria</taxon>
        <taxon>Bacillati</taxon>
        <taxon>Actinomycetota</taxon>
        <taxon>Actinomycetes</taxon>
        <taxon>Kitasatosporales</taxon>
        <taxon>Streptomycetaceae</taxon>
        <taxon>Streptomyces</taxon>
    </lineage>
</organism>
<dbReference type="InterPro" id="IPR011604">
    <property type="entry name" value="PDDEXK-like_dom_sf"/>
</dbReference>
<proteinExistence type="predicted"/>
<evidence type="ECO:0000313" key="3">
    <source>
        <dbReference type="Proteomes" id="UP000477722"/>
    </source>
</evidence>
<protein>
    <recommendedName>
        <fullName evidence="1">YqaJ viral recombinase domain-containing protein</fullName>
    </recommendedName>
</protein>
<feature type="domain" description="YqaJ viral recombinase" evidence="1">
    <location>
        <begin position="28"/>
        <end position="168"/>
    </location>
</feature>
<reference evidence="2 3" key="1">
    <citation type="submission" date="2020-02" db="EMBL/GenBank/DDBJ databases">
        <title>Whole-genome analyses of novel actinobacteria.</title>
        <authorList>
            <person name="Sahin N."/>
            <person name="Tatar D."/>
        </authorList>
    </citation>
    <scope>NUCLEOTIDE SEQUENCE [LARGE SCALE GENOMIC DNA]</scope>
    <source>
        <strain evidence="2 3">SB3404</strain>
    </source>
</reference>
<dbReference type="InterPro" id="IPR019080">
    <property type="entry name" value="YqaJ_viral_recombinase"/>
</dbReference>
<dbReference type="Pfam" id="PF09588">
    <property type="entry name" value="YqaJ"/>
    <property type="match status" value="1"/>
</dbReference>
<dbReference type="EMBL" id="JAAKZZ010000586">
    <property type="protein sequence ID" value="NGO72980.1"/>
    <property type="molecule type" value="Genomic_DNA"/>
</dbReference>
<dbReference type="InterPro" id="IPR011335">
    <property type="entry name" value="Restrct_endonuc-II-like"/>
</dbReference>
<keyword evidence="3" id="KW-1185">Reference proteome</keyword>
<dbReference type="AlphaFoldDB" id="A0A6G4X803"/>
<dbReference type="InterPro" id="IPR017482">
    <property type="entry name" value="Lambda-type_endonuclease"/>
</dbReference>
<evidence type="ECO:0000259" key="1">
    <source>
        <dbReference type="Pfam" id="PF09588"/>
    </source>
</evidence>
<name>A0A6G4X803_9ACTN</name>
<comment type="caution">
    <text evidence="2">The sequence shown here is derived from an EMBL/GenBank/DDBJ whole genome shotgun (WGS) entry which is preliminary data.</text>
</comment>
<dbReference type="SUPFAM" id="SSF52980">
    <property type="entry name" value="Restriction endonuclease-like"/>
    <property type="match status" value="1"/>
</dbReference>